<dbReference type="RefSeq" id="WP_157097794.1">
    <property type="nucleotide sequence ID" value="NZ_JPVZ01000011.1"/>
</dbReference>
<organism evidence="1 2">
    <name type="scientific">Thalassospira tepidiphila MCCC 1A03514</name>
    <dbReference type="NCBI Taxonomy" id="1177930"/>
    <lineage>
        <taxon>Bacteria</taxon>
        <taxon>Pseudomonadati</taxon>
        <taxon>Pseudomonadota</taxon>
        <taxon>Alphaproteobacteria</taxon>
        <taxon>Rhodospirillales</taxon>
        <taxon>Thalassospiraceae</taxon>
        <taxon>Thalassospira</taxon>
    </lineage>
</organism>
<sequence>MADKIIDTDELAEIEADGEWGDEEQEVSDIAATEQATGDKMEFHVQMRGYTLADMEDLIIGAAARQLLGAHNNTKLAKDIQDRCVELTRKHADEALSKVTAEIIDQPIMPSFGSKEPVTMREFIGLCGREYLTEWVDRSGKPSRDVYSTNRMPRAAFIAQQCLEKVFEKEIKTATSMVIGEIKTAVRASHEKFIEEEKARVLEAINKTLEPKK</sequence>
<evidence type="ECO:0000313" key="1">
    <source>
        <dbReference type="EMBL" id="OAZ08076.1"/>
    </source>
</evidence>
<proteinExistence type="predicted"/>
<dbReference type="AlphaFoldDB" id="A0A853KVU0"/>
<dbReference type="Proteomes" id="UP000094009">
    <property type="component" value="Unassembled WGS sequence"/>
</dbReference>
<dbReference type="EMBL" id="JPVZ01000011">
    <property type="protein sequence ID" value="OAZ08076.1"/>
    <property type="molecule type" value="Genomic_DNA"/>
</dbReference>
<protein>
    <submittedName>
        <fullName evidence="1">Uncharacterized protein</fullName>
    </submittedName>
</protein>
<evidence type="ECO:0000313" key="2">
    <source>
        <dbReference type="Proteomes" id="UP000094009"/>
    </source>
</evidence>
<accession>A0A853KVU0</accession>
<comment type="caution">
    <text evidence="1">The sequence shown here is derived from an EMBL/GenBank/DDBJ whole genome shotgun (WGS) entry which is preliminary data.</text>
</comment>
<reference evidence="1 2" key="1">
    <citation type="submission" date="2014-07" db="EMBL/GenBank/DDBJ databases">
        <title>Draft genome sequence of Thalassospira tepidiphila 1-1B.</title>
        <authorList>
            <person name="Lai Q."/>
            <person name="Shao Z."/>
        </authorList>
    </citation>
    <scope>NUCLEOTIDE SEQUENCE [LARGE SCALE GENOMIC DNA]</scope>
    <source>
        <strain evidence="1 2">MCCC 1A03514</strain>
    </source>
</reference>
<name>A0A853KVU0_9PROT</name>
<gene>
    <name evidence="1" type="ORF">TH4_18675</name>
</gene>